<feature type="non-terminal residue" evidence="2">
    <location>
        <position position="70"/>
    </location>
</feature>
<keyword evidence="3" id="KW-1185">Reference proteome</keyword>
<accession>A0ABN7W4R2</accession>
<feature type="region of interest" description="Disordered" evidence="1">
    <location>
        <begin position="1"/>
        <end position="23"/>
    </location>
</feature>
<dbReference type="Proteomes" id="UP000789901">
    <property type="component" value="Unassembled WGS sequence"/>
</dbReference>
<organism evidence="2 3">
    <name type="scientific">Gigaspora margarita</name>
    <dbReference type="NCBI Taxonomy" id="4874"/>
    <lineage>
        <taxon>Eukaryota</taxon>
        <taxon>Fungi</taxon>
        <taxon>Fungi incertae sedis</taxon>
        <taxon>Mucoromycota</taxon>
        <taxon>Glomeromycotina</taxon>
        <taxon>Glomeromycetes</taxon>
        <taxon>Diversisporales</taxon>
        <taxon>Gigasporaceae</taxon>
        <taxon>Gigaspora</taxon>
    </lineage>
</organism>
<sequence>MSSEKIPSENSSSSRDLVTNIREKPAIDTPEAYIELYQKCYEQNSKSRPTIQGICDQLEIMLQEKPFNFN</sequence>
<dbReference type="Gene3D" id="1.10.510.10">
    <property type="entry name" value="Transferase(Phosphotransferase) domain 1"/>
    <property type="match status" value="1"/>
</dbReference>
<proteinExistence type="predicted"/>
<protein>
    <submittedName>
        <fullName evidence="2">15195_t:CDS:1</fullName>
    </submittedName>
</protein>
<comment type="caution">
    <text evidence="2">The sequence shown here is derived from an EMBL/GenBank/DDBJ whole genome shotgun (WGS) entry which is preliminary data.</text>
</comment>
<name>A0ABN7W4R2_GIGMA</name>
<evidence type="ECO:0000313" key="3">
    <source>
        <dbReference type="Proteomes" id="UP000789901"/>
    </source>
</evidence>
<evidence type="ECO:0000256" key="1">
    <source>
        <dbReference type="SAM" id="MobiDB-lite"/>
    </source>
</evidence>
<evidence type="ECO:0000313" key="2">
    <source>
        <dbReference type="EMBL" id="CAG8813671.1"/>
    </source>
</evidence>
<feature type="compositionally biased region" description="Low complexity" evidence="1">
    <location>
        <begin position="1"/>
        <end position="14"/>
    </location>
</feature>
<gene>
    <name evidence="2" type="ORF">GMARGA_LOCUS25850</name>
</gene>
<dbReference type="EMBL" id="CAJVQB010029173">
    <property type="protein sequence ID" value="CAG8813671.1"/>
    <property type="molecule type" value="Genomic_DNA"/>
</dbReference>
<reference evidence="2 3" key="1">
    <citation type="submission" date="2021-06" db="EMBL/GenBank/DDBJ databases">
        <authorList>
            <person name="Kallberg Y."/>
            <person name="Tangrot J."/>
            <person name="Rosling A."/>
        </authorList>
    </citation>
    <scope>NUCLEOTIDE SEQUENCE [LARGE SCALE GENOMIC DNA]</scope>
    <source>
        <strain evidence="2 3">120-4 pot B 10/14</strain>
    </source>
</reference>